<gene>
    <name evidence="2" type="ORF">C1SCF055_LOCUS40472</name>
</gene>
<evidence type="ECO:0000313" key="5">
    <source>
        <dbReference type="Proteomes" id="UP001152797"/>
    </source>
</evidence>
<evidence type="ECO:0000313" key="2">
    <source>
        <dbReference type="EMBL" id="CAI4015654.1"/>
    </source>
</evidence>
<dbReference type="AlphaFoldDB" id="A0A9P1DSM7"/>
<dbReference type="OrthoDB" id="498204at2759"/>
<accession>A0A9P1DSM7</accession>
<dbReference type="SUPFAM" id="SSF53448">
    <property type="entry name" value="Nucleotide-diphospho-sugar transferases"/>
    <property type="match status" value="1"/>
</dbReference>
<sequence length="525" mass="58149">MTLPNGNGSDASVLHFDAAGVPRGGAAECACYQPPKPRPLTFERARPSAGVAEPPAVCQRCGCLGEEHRELQRWYDVATRWIERMGIQRRPTRGLPAEAQHWEPQVAVLWAIAGRSFDLGPFGNPAEQDDYNEDRFCGDPHLVSALCVTSQGRQAFHPLLYENFRRQSYEAKELIIIDSGAEPSAFMLERKAEDARVFYYFFKAESLSPGSPRLPEEEMDAICSSVLRADDPMECTEWTRKRPFATEVKKEGWTKGFKRNLACMMARGSTLVNLEDGCLYAEDYLDTMRKELLAVNHSPSEAAAVALQMWHTVALANQTFRWVDLGVRDPQLPEALPKADRWAHGFAHAYTRAAWLKQPFPDKEGPQDMRFMEALQSQRIKVALATSDVAKAACGWCLPQPAAKDAATSVNMYSELLLLAGRGQPDVGAAWSPLLPMVEAAVEADEIHLLQAKSEEDPKNPKLVATEGKGEKGPDFSKIMDAAREAVKSGMTKVTSQILGMAVWLVGRKMLNGHISLRSHRLGGI</sequence>
<comment type="caution">
    <text evidence="2">The sequence shown here is derived from an EMBL/GenBank/DDBJ whole genome shotgun (WGS) entry which is preliminary data.</text>
</comment>
<dbReference type="InterPro" id="IPR029044">
    <property type="entry name" value="Nucleotide-diphossugar_trans"/>
</dbReference>
<name>A0A9P1DSM7_9DINO</name>
<dbReference type="EMBL" id="CAMXCT030006542">
    <property type="protein sequence ID" value="CAL4802966.1"/>
    <property type="molecule type" value="Genomic_DNA"/>
</dbReference>
<evidence type="ECO:0000313" key="3">
    <source>
        <dbReference type="EMBL" id="CAL1169029.1"/>
    </source>
</evidence>
<reference evidence="2" key="1">
    <citation type="submission" date="2022-10" db="EMBL/GenBank/DDBJ databases">
        <authorList>
            <person name="Chen Y."/>
            <person name="Dougan E. K."/>
            <person name="Chan C."/>
            <person name="Rhodes N."/>
            <person name="Thang M."/>
        </authorList>
    </citation>
    <scope>NUCLEOTIDE SEQUENCE</scope>
</reference>
<keyword evidence="5" id="KW-1185">Reference proteome</keyword>
<organism evidence="2">
    <name type="scientific">Cladocopium goreaui</name>
    <dbReference type="NCBI Taxonomy" id="2562237"/>
    <lineage>
        <taxon>Eukaryota</taxon>
        <taxon>Sar</taxon>
        <taxon>Alveolata</taxon>
        <taxon>Dinophyceae</taxon>
        <taxon>Suessiales</taxon>
        <taxon>Symbiodiniaceae</taxon>
        <taxon>Cladocopium</taxon>
    </lineage>
</organism>
<evidence type="ECO:0000256" key="1">
    <source>
        <dbReference type="SAM" id="MobiDB-lite"/>
    </source>
</evidence>
<feature type="region of interest" description="Disordered" evidence="1">
    <location>
        <begin position="454"/>
        <end position="476"/>
    </location>
</feature>
<protein>
    <submittedName>
        <fullName evidence="4">NmrA-like family domain-containing protein 1</fullName>
    </submittedName>
</protein>
<dbReference type="EMBL" id="CAMXCT010006542">
    <property type="protein sequence ID" value="CAI4015654.1"/>
    <property type="molecule type" value="Genomic_DNA"/>
</dbReference>
<dbReference type="Proteomes" id="UP001152797">
    <property type="component" value="Unassembled WGS sequence"/>
</dbReference>
<dbReference type="EMBL" id="CAMXCT020006542">
    <property type="protein sequence ID" value="CAL1169029.1"/>
    <property type="molecule type" value="Genomic_DNA"/>
</dbReference>
<proteinExistence type="predicted"/>
<reference evidence="3" key="2">
    <citation type="submission" date="2024-04" db="EMBL/GenBank/DDBJ databases">
        <authorList>
            <person name="Chen Y."/>
            <person name="Shah S."/>
            <person name="Dougan E. K."/>
            <person name="Thang M."/>
            <person name="Chan C."/>
        </authorList>
    </citation>
    <scope>NUCLEOTIDE SEQUENCE [LARGE SCALE GENOMIC DNA]</scope>
</reference>
<evidence type="ECO:0000313" key="4">
    <source>
        <dbReference type="EMBL" id="CAL4802966.1"/>
    </source>
</evidence>